<dbReference type="InterPro" id="IPR051683">
    <property type="entry name" value="Enoyl-CoA_Hydratase/Isomerase"/>
</dbReference>
<dbReference type="STRING" id="550540.Fbal_0992"/>
<reference evidence="2 3" key="1">
    <citation type="journal article" date="2010" name="Stand. Genomic Sci.">
        <title>Complete genome sequence of Ferrimonas balearica type strain (PAT).</title>
        <authorList>
            <person name="Nolan M."/>
            <person name="Sikorski J."/>
            <person name="Davenport K."/>
            <person name="Lucas S."/>
            <person name="Glavina Del Rio T."/>
            <person name="Tice H."/>
            <person name="Cheng J."/>
            <person name="Goodwin L."/>
            <person name="Pitluck S."/>
            <person name="Liolios K."/>
            <person name="Ivanova N."/>
            <person name="Mavromatis K."/>
            <person name="Ovchinnikova G."/>
            <person name="Pati A."/>
            <person name="Chen A."/>
            <person name="Palaniappan K."/>
            <person name="Land M."/>
            <person name="Hauser L."/>
            <person name="Chang Y."/>
            <person name="Jeffries C."/>
            <person name="Tapia R."/>
            <person name="Brettin T."/>
            <person name="Detter J."/>
            <person name="Han C."/>
            <person name="Yasawong M."/>
            <person name="Rohde M."/>
            <person name="Tindall B."/>
            <person name="Goker M."/>
            <person name="Woyke T."/>
            <person name="Bristow J."/>
            <person name="Eisen J."/>
            <person name="Markowitz V."/>
            <person name="Hugenholtz P."/>
            <person name="Kyrpides N."/>
            <person name="Klenk H."/>
            <person name="Lapidus A."/>
        </authorList>
    </citation>
    <scope>NUCLEOTIDE SEQUENCE [LARGE SCALE GENOMIC DNA]</scope>
    <source>
        <strain evidence="3">DSM 9799 / CCM 4581 / KCTC 23876 / PAT</strain>
    </source>
</reference>
<evidence type="ECO:0000313" key="2">
    <source>
        <dbReference type="EMBL" id="ADN75201.1"/>
    </source>
</evidence>
<dbReference type="Pfam" id="PF00378">
    <property type="entry name" value="ECH_1"/>
    <property type="match status" value="1"/>
</dbReference>
<protein>
    <submittedName>
        <fullName evidence="2">Methylglutaconyl-CoA hydratase</fullName>
        <ecNumber evidence="2">4.2.1.18</ecNumber>
    </submittedName>
</protein>
<dbReference type="HOGENOM" id="CLU_009834_7_3_6"/>
<proteinExistence type="inferred from homology"/>
<organism evidence="2 3">
    <name type="scientific">Ferrimonas balearica (strain DSM 9799 / CCM 4581 / KCTC 23876 / PAT)</name>
    <dbReference type="NCBI Taxonomy" id="550540"/>
    <lineage>
        <taxon>Bacteria</taxon>
        <taxon>Pseudomonadati</taxon>
        <taxon>Pseudomonadota</taxon>
        <taxon>Gammaproteobacteria</taxon>
        <taxon>Alteromonadales</taxon>
        <taxon>Ferrimonadaceae</taxon>
        <taxon>Ferrimonas</taxon>
    </lineage>
</organism>
<dbReference type="Gene3D" id="3.90.226.10">
    <property type="entry name" value="2-enoyl-CoA Hydratase, Chain A, domain 1"/>
    <property type="match status" value="1"/>
</dbReference>
<dbReference type="CDD" id="cd06558">
    <property type="entry name" value="crotonase-like"/>
    <property type="match status" value="1"/>
</dbReference>
<dbReference type="InterPro" id="IPR014748">
    <property type="entry name" value="Enoyl-CoA_hydra_C"/>
</dbReference>
<evidence type="ECO:0000313" key="3">
    <source>
        <dbReference type="Proteomes" id="UP000006683"/>
    </source>
</evidence>
<dbReference type="OrthoDB" id="9807606at2"/>
<dbReference type="GeneID" id="67181238"/>
<dbReference type="PANTHER" id="PTHR42964:SF1">
    <property type="entry name" value="POLYKETIDE BIOSYNTHESIS ENOYL-COA HYDRATASE PKSH-RELATED"/>
    <property type="match status" value="1"/>
</dbReference>
<dbReference type="InterPro" id="IPR001753">
    <property type="entry name" value="Enoyl-CoA_hydra/iso"/>
</dbReference>
<dbReference type="GO" id="GO:0004490">
    <property type="term" value="F:methylglutaconyl-CoA hydratase activity"/>
    <property type="evidence" value="ECO:0007669"/>
    <property type="project" value="UniProtKB-EC"/>
</dbReference>
<keyword evidence="2" id="KW-0456">Lyase</keyword>
<name>E1SU54_FERBD</name>
<gene>
    <name evidence="2" type="ordered locus">Fbal_0992</name>
</gene>
<sequence>MAYQYIELTQQGRLARLTLNRPDKHNAFNAETIAELLDALASVAADDALSLLVLDANGKHFCAGADLGWMQAQAAMNADANLADARQLALLMQRLDQLPIPVVALVQGAAFGGALGLIACADIVVAQPNSLFCLSEVKLGLIPSAISPYVSRAIGLRQMRRYALTAERFDGQRAHALGLVHELADTPADAAQPLIDALLSNGPQALRACKSLLAHVADAPIDDTLSEETARRIAEVRVSPEGQEGLQAFFDKRSPQWQEAE</sequence>
<dbReference type="Gene3D" id="1.10.12.10">
    <property type="entry name" value="Lyase 2-enoyl-coa Hydratase, Chain A, domain 2"/>
    <property type="match status" value="1"/>
</dbReference>
<keyword evidence="3" id="KW-1185">Reference proteome</keyword>
<dbReference type="PANTHER" id="PTHR42964">
    <property type="entry name" value="ENOYL-COA HYDRATASE"/>
    <property type="match status" value="1"/>
</dbReference>
<dbReference type="RefSeq" id="WP_013344507.1">
    <property type="nucleotide sequence ID" value="NC_014541.1"/>
</dbReference>
<dbReference type="Proteomes" id="UP000006683">
    <property type="component" value="Chromosome"/>
</dbReference>
<dbReference type="GO" id="GO:0008300">
    <property type="term" value="P:isoprenoid catabolic process"/>
    <property type="evidence" value="ECO:0007669"/>
    <property type="project" value="TreeGrafter"/>
</dbReference>
<dbReference type="AlphaFoldDB" id="E1SU54"/>
<dbReference type="EMBL" id="CP002209">
    <property type="protein sequence ID" value="ADN75201.1"/>
    <property type="molecule type" value="Genomic_DNA"/>
</dbReference>
<comment type="similarity">
    <text evidence="1">Belongs to the enoyl-CoA hydratase/isomerase family.</text>
</comment>
<dbReference type="KEGG" id="fbl:Fbal_0992"/>
<dbReference type="InterPro" id="IPR029045">
    <property type="entry name" value="ClpP/crotonase-like_dom_sf"/>
</dbReference>
<evidence type="ECO:0000256" key="1">
    <source>
        <dbReference type="ARBA" id="ARBA00005254"/>
    </source>
</evidence>
<dbReference type="eggNOG" id="COG1024">
    <property type="taxonomic scope" value="Bacteria"/>
</dbReference>
<dbReference type="SUPFAM" id="SSF52096">
    <property type="entry name" value="ClpP/crotonase"/>
    <property type="match status" value="1"/>
</dbReference>
<dbReference type="EC" id="4.2.1.18" evidence="2"/>
<accession>E1SU54</accession>